<keyword evidence="2" id="KW-1185">Reference proteome</keyword>
<proteinExistence type="predicted"/>
<sequence length="382" mass="38348">MRRRRPGPTAADLRAAPPPPTRPVLVTRAAALAARVERLAAASGTSLHVTAGATEALAAWRRAPLVLVGQDVAVELAERRPARRAEVHVVASAEVGQEVLRAALGLGAEGVVVLPDGEAWLGELLAAQEAVPHAARTVAVAGATGGAGATTLACLLGLLAAEDAPALVVDLDPAGAGVDRVLGLEAVGGIRWSALDDVVGRLSGPALRDALPGRGGLRVLAWDDAGRGTGGGRGRADRPLPHPAVLAEVLAAAAKAHATVVVDVGRREDAVADDVLARSDLAVVVVPGTAPGLVAAGLRVDGLGARVPVGVVLRGRAADEAVVAGAVGAPVVARLPERRRAVEDVHLGIGGLRPSRGLVRAGRDVLALLSEHAPRWSAGGAA</sequence>
<comment type="caution">
    <text evidence="1">The sequence shown here is derived from an EMBL/GenBank/DDBJ whole genome shotgun (WGS) entry which is preliminary data.</text>
</comment>
<protein>
    <submittedName>
        <fullName evidence="1">Secretion/DNA translocation related CpaE-like protein</fullName>
    </submittedName>
</protein>
<dbReference type="Proteomes" id="UP001261666">
    <property type="component" value="Unassembled WGS sequence"/>
</dbReference>
<reference evidence="1" key="1">
    <citation type="submission" date="2023-08" db="EMBL/GenBank/DDBJ databases">
        <title>Functional and genomic diversity of the sorghum phyllosphere microbiome.</title>
        <authorList>
            <person name="Shade A."/>
        </authorList>
    </citation>
    <scope>NUCLEOTIDE SEQUENCE</scope>
    <source>
        <strain evidence="1">SORGH_AS_0885</strain>
    </source>
</reference>
<organism evidence="1 2">
    <name type="scientific">Nocardioides zeae</name>
    <dbReference type="NCBI Taxonomy" id="1457234"/>
    <lineage>
        <taxon>Bacteria</taxon>
        <taxon>Bacillati</taxon>
        <taxon>Actinomycetota</taxon>
        <taxon>Actinomycetes</taxon>
        <taxon>Propionibacteriales</taxon>
        <taxon>Nocardioidaceae</taxon>
        <taxon>Nocardioides</taxon>
    </lineage>
</organism>
<evidence type="ECO:0000313" key="1">
    <source>
        <dbReference type="EMBL" id="MDR6212033.1"/>
    </source>
</evidence>
<gene>
    <name evidence="1" type="ORF">QE364_003764</name>
</gene>
<accession>A0ACC6IN10</accession>
<name>A0ACC6IN10_9ACTN</name>
<dbReference type="EMBL" id="JAVIZJ010000016">
    <property type="protein sequence ID" value="MDR6212033.1"/>
    <property type="molecule type" value="Genomic_DNA"/>
</dbReference>
<evidence type="ECO:0000313" key="2">
    <source>
        <dbReference type="Proteomes" id="UP001261666"/>
    </source>
</evidence>